<dbReference type="Proteomes" id="UP001595909">
    <property type="component" value="Unassembled WGS sequence"/>
</dbReference>
<dbReference type="Pfam" id="PF05719">
    <property type="entry name" value="GPP34"/>
    <property type="match status" value="1"/>
</dbReference>
<sequence>MGDSGAYAVSVRSERWSSRTADLTLPERVAWILGDDEGRPMSTLTEPAGLLVAAAMVELLLDASLLDAGTAYRRGPVEVTDPLLGWVAESLLAHGGAKTDLQHAVTGHRGAQMIRRTMDRLVERGLAAREPRRVFGYLAMPVFGSALRVHEVEALHHDRAAVRASLEGDEPDEAVAMLIVLLHHGRRVRELSPVDLTLAARRARAISDGRHVTLGVAQDIRRLISPTVGAVLAALTATTVIGSER</sequence>
<keyword evidence="3" id="KW-0446">Lipid-binding</keyword>
<evidence type="ECO:0000256" key="1">
    <source>
        <dbReference type="ARBA" id="ARBA00004255"/>
    </source>
</evidence>
<dbReference type="EMBL" id="JBHSIM010000020">
    <property type="protein sequence ID" value="MFC4832940.1"/>
    <property type="molecule type" value="Genomic_DNA"/>
</dbReference>
<proteinExistence type="predicted"/>
<accession>A0ABV9RKT7</accession>
<comment type="subcellular location">
    <subcellularLocation>
        <location evidence="1">Golgi apparatus membrane</location>
        <topology evidence="1">Peripheral membrane protein</topology>
        <orientation evidence="1">Cytoplasmic side</orientation>
    </subcellularLocation>
</comment>
<evidence type="ECO:0000256" key="2">
    <source>
        <dbReference type="ARBA" id="ARBA00023034"/>
    </source>
</evidence>
<protein>
    <submittedName>
        <fullName evidence="5">GPP34 family phosphoprotein</fullName>
    </submittedName>
</protein>
<dbReference type="InterPro" id="IPR038261">
    <property type="entry name" value="GPP34-like_sf"/>
</dbReference>
<keyword evidence="6" id="KW-1185">Reference proteome</keyword>
<dbReference type="InterPro" id="IPR008628">
    <property type="entry name" value="GPP34-like"/>
</dbReference>
<evidence type="ECO:0000313" key="6">
    <source>
        <dbReference type="Proteomes" id="UP001595909"/>
    </source>
</evidence>
<evidence type="ECO:0000256" key="4">
    <source>
        <dbReference type="ARBA" id="ARBA00023136"/>
    </source>
</evidence>
<reference evidence="6" key="1">
    <citation type="journal article" date="2019" name="Int. J. Syst. Evol. Microbiol.">
        <title>The Global Catalogue of Microorganisms (GCM) 10K type strain sequencing project: providing services to taxonomists for standard genome sequencing and annotation.</title>
        <authorList>
            <consortium name="The Broad Institute Genomics Platform"/>
            <consortium name="The Broad Institute Genome Sequencing Center for Infectious Disease"/>
            <person name="Wu L."/>
            <person name="Ma J."/>
        </authorList>
    </citation>
    <scope>NUCLEOTIDE SEQUENCE [LARGE SCALE GENOMIC DNA]</scope>
    <source>
        <strain evidence="6">CCUG 50347</strain>
    </source>
</reference>
<comment type="caution">
    <text evidence="5">The sequence shown here is derived from an EMBL/GenBank/DDBJ whole genome shotgun (WGS) entry which is preliminary data.</text>
</comment>
<evidence type="ECO:0000256" key="3">
    <source>
        <dbReference type="ARBA" id="ARBA00023121"/>
    </source>
</evidence>
<gene>
    <name evidence="5" type="ORF">ACFPEL_11015</name>
</gene>
<keyword evidence="4" id="KW-0472">Membrane</keyword>
<dbReference type="Gene3D" id="1.10.3630.10">
    <property type="entry name" value="yeast vps74-n-term truncation variant domain like"/>
    <property type="match status" value="1"/>
</dbReference>
<evidence type="ECO:0000313" key="5">
    <source>
        <dbReference type="EMBL" id="MFC4832940.1"/>
    </source>
</evidence>
<name>A0ABV9RKT7_9PSEU</name>
<dbReference type="RefSeq" id="WP_378014932.1">
    <property type="nucleotide sequence ID" value="NZ_JBHSIM010000020.1"/>
</dbReference>
<organism evidence="5 6">
    <name type="scientific">Actinomycetospora chibensis</name>
    <dbReference type="NCBI Taxonomy" id="663606"/>
    <lineage>
        <taxon>Bacteria</taxon>
        <taxon>Bacillati</taxon>
        <taxon>Actinomycetota</taxon>
        <taxon>Actinomycetes</taxon>
        <taxon>Pseudonocardiales</taxon>
        <taxon>Pseudonocardiaceae</taxon>
        <taxon>Actinomycetospora</taxon>
    </lineage>
</organism>
<keyword evidence="2" id="KW-0333">Golgi apparatus</keyword>